<dbReference type="AlphaFoldDB" id="A0A9N7R4D5"/>
<dbReference type="PANTHER" id="PTHR15503">
    <property type="entry name" value="LDOC1 RELATED"/>
    <property type="match status" value="1"/>
</dbReference>
<feature type="compositionally biased region" description="Basic and acidic residues" evidence="1">
    <location>
        <begin position="133"/>
        <end position="145"/>
    </location>
</feature>
<reference evidence="2" key="1">
    <citation type="submission" date="2019-12" db="EMBL/GenBank/DDBJ databases">
        <authorList>
            <person name="Scholes J."/>
        </authorList>
    </citation>
    <scope>NUCLEOTIDE SEQUENCE</scope>
</reference>
<dbReference type="EMBL" id="CACSLK010006912">
    <property type="protein sequence ID" value="CAA0810810.1"/>
    <property type="molecule type" value="Genomic_DNA"/>
</dbReference>
<gene>
    <name evidence="2" type="ORF">SHERM_12290</name>
</gene>
<feature type="compositionally biased region" description="Low complexity" evidence="1">
    <location>
        <begin position="210"/>
        <end position="220"/>
    </location>
</feature>
<dbReference type="InterPro" id="IPR032567">
    <property type="entry name" value="RTL1-rel"/>
</dbReference>
<feature type="non-terminal residue" evidence="2">
    <location>
        <position position="1"/>
    </location>
</feature>
<dbReference type="PANTHER" id="PTHR15503:SF22">
    <property type="entry name" value="TRANSPOSON TY3-I GAG POLYPROTEIN"/>
    <property type="match status" value="1"/>
</dbReference>
<evidence type="ECO:0000313" key="3">
    <source>
        <dbReference type="Proteomes" id="UP001153555"/>
    </source>
</evidence>
<comment type="caution">
    <text evidence="2">The sequence shown here is derived from an EMBL/GenBank/DDBJ whole genome shotgun (WGS) entry which is preliminary data.</text>
</comment>
<proteinExistence type="predicted"/>
<accession>A0A9N7R4D5</accession>
<name>A0A9N7R4D5_STRHE</name>
<dbReference type="SUPFAM" id="SSF50630">
    <property type="entry name" value="Acid proteases"/>
    <property type="match status" value="1"/>
</dbReference>
<feature type="non-terminal residue" evidence="2">
    <location>
        <position position="486"/>
    </location>
</feature>
<keyword evidence="3" id="KW-1185">Reference proteome</keyword>
<dbReference type="OrthoDB" id="1934862at2759"/>
<dbReference type="Gene3D" id="2.40.70.10">
    <property type="entry name" value="Acid Proteases"/>
    <property type="match status" value="1"/>
</dbReference>
<dbReference type="Pfam" id="PF08284">
    <property type="entry name" value="RVP_2"/>
    <property type="match status" value="1"/>
</dbReference>
<feature type="compositionally biased region" description="Low complexity" evidence="1">
    <location>
        <begin position="184"/>
        <end position="195"/>
    </location>
</feature>
<feature type="compositionally biased region" description="Basic residues" evidence="1">
    <location>
        <begin position="40"/>
        <end position="57"/>
    </location>
</feature>
<protein>
    <submittedName>
        <fullName evidence="2">Uncharacterized protein</fullName>
    </submittedName>
</protein>
<dbReference type="InterPro" id="IPR021109">
    <property type="entry name" value="Peptidase_aspartic_dom_sf"/>
</dbReference>
<feature type="compositionally biased region" description="Basic and acidic residues" evidence="1">
    <location>
        <begin position="170"/>
        <end position="179"/>
    </location>
</feature>
<evidence type="ECO:0000256" key="1">
    <source>
        <dbReference type="SAM" id="MobiDB-lite"/>
    </source>
</evidence>
<organism evidence="2 3">
    <name type="scientific">Striga hermonthica</name>
    <name type="common">Purple witchweed</name>
    <name type="synonym">Buchnera hermonthica</name>
    <dbReference type="NCBI Taxonomy" id="68872"/>
    <lineage>
        <taxon>Eukaryota</taxon>
        <taxon>Viridiplantae</taxon>
        <taxon>Streptophyta</taxon>
        <taxon>Embryophyta</taxon>
        <taxon>Tracheophyta</taxon>
        <taxon>Spermatophyta</taxon>
        <taxon>Magnoliopsida</taxon>
        <taxon>eudicotyledons</taxon>
        <taxon>Gunneridae</taxon>
        <taxon>Pentapetalae</taxon>
        <taxon>asterids</taxon>
        <taxon>lamiids</taxon>
        <taxon>Lamiales</taxon>
        <taxon>Orobanchaceae</taxon>
        <taxon>Buchnereae</taxon>
        <taxon>Striga</taxon>
    </lineage>
</organism>
<dbReference type="CDD" id="cd00303">
    <property type="entry name" value="retropepsin_like"/>
    <property type="match status" value="1"/>
</dbReference>
<dbReference type="Proteomes" id="UP001153555">
    <property type="component" value="Unassembled WGS sequence"/>
</dbReference>
<feature type="region of interest" description="Disordered" evidence="1">
    <location>
        <begin position="169"/>
        <end position="231"/>
    </location>
</feature>
<feature type="region of interest" description="Disordered" evidence="1">
    <location>
        <begin position="33"/>
        <end position="57"/>
    </location>
</feature>
<feature type="region of interest" description="Disordered" evidence="1">
    <location>
        <begin position="128"/>
        <end position="150"/>
    </location>
</feature>
<evidence type="ECO:0000313" key="2">
    <source>
        <dbReference type="EMBL" id="CAA0810810.1"/>
    </source>
</evidence>
<sequence length="486" mass="54415">EGDDGLDIWLENMLEEPTSPIYRPSYVRDWPKGCGPQSKLKTKKRKTKRARRKRKAKAKESYCWCKPCTRKRRARKKEARRRGLRWEKDGWWIPADDCERLKGWDPWPEQTVTSGDKKVDGDRLMGEGCASAHDTRGWTEQDDVRGSSVGRQVTDVDWDALAFGGVMSGSDRRAGERSTGEGGACNAAGARGCAGDDQSPRAREATRGVARAAHAHASCSRRARDTPPFRMPQGLRLRASRVFPHRQCCERRGCQLPYRVCAPHPPCRLPRGMRLRPLRVPPLRATFLRARSPSPHYARHHQSPVPLLRLPLAHPCMHHFCLPRAYSPSDRRVIVLVDNGSSHNFINADLSQKLNLPTTKIKPFDVRVANGERLQCTKSFRNVSIKFQGVTIKADLYALPLVGPDVVLGVQWLEGLGKVTTDYRAGVMEFKSGGRQVTLSTGTEKGTKEVGLKSIERVWRSGGQIFAVVVESKGTHAEEAVHQQGD</sequence>